<sequence length="205" mass="22232">MPLVVDPTLSSLELPTFPDLPCLQAYDVTWNTQWDQPSGTTPEANRSVGIKPSPSPPDFCGGGSTLATMSLTHAWLSLQHRRDILCICHRGASSSPRRIEQSSLERPKRGVDIGARTLVLPSSSNPRSSSLTALPGREKCQAVSRRIWRTVVPSRAPLKRLRDQPVDLATAKSSARSRAFVLTASACGAKPNSSPDYDCGCIRQL</sequence>
<dbReference type="AlphaFoldDB" id="A0A9J6DQ83"/>
<comment type="caution">
    <text evidence="2">The sequence shown here is derived from an EMBL/GenBank/DDBJ whole genome shotgun (WGS) entry which is preliminary data.</text>
</comment>
<evidence type="ECO:0000313" key="3">
    <source>
        <dbReference type="Proteomes" id="UP000821866"/>
    </source>
</evidence>
<feature type="region of interest" description="Disordered" evidence="1">
    <location>
        <begin position="34"/>
        <end position="60"/>
    </location>
</feature>
<name>A0A9J6DQ83_RHIMP</name>
<keyword evidence="3" id="KW-1185">Reference proteome</keyword>
<gene>
    <name evidence="2" type="ORF">HPB51_021613</name>
</gene>
<reference evidence="2" key="2">
    <citation type="submission" date="2021-09" db="EMBL/GenBank/DDBJ databases">
        <authorList>
            <person name="Jia N."/>
            <person name="Wang J."/>
            <person name="Shi W."/>
            <person name="Du L."/>
            <person name="Sun Y."/>
            <person name="Zhan W."/>
            <person name="Jiang J."/>
            <person name="Wang Q."/>
            <person name="Zhang B."/>
            <person name="Ji P."/>
            <person name="Sakyi L.B."/>
            <person name="Cui X."/>
            <person name="Yuan T."/>
            <person name="Jiang B."/>
            <person name="Yang W."/>
            <person name="Lam T.T.-Y."/>
            <person name="Chang Q."/>
            <person name="Ding S."/>
            <person name="Wang X."/>
            <person name="Zhu J."/>
            <person name="Ruan X."/>
            <person name="Zhao L."/>
            <person name="Wei J."/>
            <person name="Que T."/>
            <person name="Du C."/>
            <person name="Cheng J."/>
            <person name="Dai P."/>
            <person name="Han X."/>
            <person name="Huang E."/>
            <person name="Gao Y."/>
            <person name="Liu J."/>
            <person name="Shao H."/>
            <person name="Ye R."/>
            <person name="Li L."/>
            <person name="Wei W."/>
            <person name="Wang X."/>
            <person name="Wang C."/>
            <person name="Huo Q."/>
            <person name="Li W."/>
            <person name="Guo W."/>
            <person name="Chen H."/>
            <person name="Chen S."/>
            <person name="Zhou L."/>
            <person name="Zhou L."/>
            <person name="Ni X."/>
            <person name="Tian J."/>
            <person name="Zhou Y."/>
            <person name="Sheng Y."/>
            <person name="Liu T."/>
            <person name="Pan Y."/>
            <person name="Xia L."/>
            <person name="Li J."/>
            <person name="Zhao F."/>
            <person name="Cao W."/>
        </authorList>
    </citation>
    <scope>NUCLEOTIDE SEQUENCE</scope>
    <source>
        <strain evidence="2">Rmic-2018</strain>
        <tissue evidence="2">Larvae</tissue>
    </source>
</reference>
<dbReference type="Proteomes" id="UP000821866">
    <property type="component" value="Chromosome 6"/>
</dbReference>
<evidence type="ECO:0000313" key="2">
    <source>
        <dbReference type="EMBL" id="KAH8024089.1"/>
    </source>
</evidence>
<proteinExistence type="predicted"/>
<accession>A0A9J6DQ83</accession>
<evidence type="ECO:0000256" key="1">
    <source>
        <dbReference type="SAM" id="MobiDB-lite"/>
    </source>
</evidence>
<feature type="compositionally biased region" description="Polar residues" evidence="1">
    <location>
        <begin position="34"/>
        <end position="44"/>
    </location>
</feature>
<protein>
    <submittedName>
        <fullName evidence="2">Uncharacterized protein</fullName>
    </submittedName>
</protein>
<dbReference type="EMBL" id="JABSTU010000008">
    <property type="protein sequence ID" value="KAH8024089.1"/>
    <property type="molecule type" value="Genomic_DNA"/>
</dbReference>
<organism evidence="2 3">
    <name type="scientific">Rhipicephalus microplus</name>
    <name type="common">Cattle tick</name>
    <name type="synonym">Boophilus microplus</name>
    <dbReference type="NCBI Taxonomy" id="6941"/>
    <lineage>
        <taxon>Eukaryota</taxon>
        <taxon>Metazoa</taxon>
        <taxon>Ecdysozoa</taxon>
        <taxon>Arthropoda</taxon>
        <taxon>Chelicerata</taxon>
        <taxon>Arachnida</taxon>
        <taxon>Acari</taxon>
        <taxon>Parasitiformes</taxon>
        <taxon>Ixodida</taxon>
        <taxon>Ixodoidea</taxon>
        <taxon>Ixodidae</taxon>
        <taxon>Rhipicephalinae</taxon>
        <taxon>Rhipicephalus</taxon>
        <taxon>Boophilus</taxon>
    </lineage>
</organism>
<reference evidence="2" key="1">
    <citation type="journal article" date="2020" name="Cell">
        <title>Large-Scale Comparative Analyses of Tick Genomes Elucidate Their Genetic Diversity and Vector Capacities.</title>
        <authorList>
            <consortium name="Tick Genome and Microbiome Consortium (TIGMIC)"/>
            <person name="Jia N."/>
            <person name="Wang J."/>
            <person name="Shi W."/>
            <person name="Du L."/>
            <person name="Sun Y."/>
            <person name="Zhan W."/>
            <person name="Jiang J.F."/>
            <person name="Wang Q."/>
            <person name="Zhang B."/>
            <person name="Ji P."/>
            <person name="Bell-Sakyi L."/>
            <person name="Cui X.M."/>
            <person name="Yuan T.T."/>
            <person name="Jiang B.G."/>
            <person name="Yang W.F."/>
            <person name="Lam T.T."/>
            <person name="Chang Q.C."/>
            <person name="Ding S.J."/>
            <person name="Wang X.J."/>
            <person name="Zhu J.G."/>
            <person name="Ruan X.D."/>
            <person name="Zhao L."/>
            <person name="Wei J.T."/>
            <person name="Ye R.Z."/>
            <person name="Que T.C."/>
            <person name="Du C.H."/>
            <person name="Zhou Y.H."/>
            <person name="Cheng J.X."/>
            <person name="Dai P.F."/>
            <person name="Guo W.B."/>
            <person name="Han X.H."/>
            <person name="Huang E.J."/>
            <person name="Li L.F."/>
            <person name="Wei W."/>
            <person name="Gao Y.C."/>
            <person name="Liu J.Z."/>
            <person name="Shao H.Z."/>
            <person name="Wang X."/>
            <person name="Wang C.C."/>
            <person name="Yang T.C."/>
            <person name="Huo Q.B."/>
            <person name="Li W."/>
            <person name="Chen H.Y."/>
            <person name="Chen S.E."/>
            <person name="Zhou L.G."/>
            <person name="Ni X.B."/>
            <person name="Tian J.H."/>
            <person name="Sheng Y."/>
            <person name="Liu T."/>
            <person name="Pan Y.S."/>
            <person name="Xia L.Y."/>
            <person name="Li J."/>
            <person name="Zhao F."/>
            <person name="Cao W.C."/>
        </authorList>
    </citation>
    <scope>NUCLEOTIDE SEQUENCE</scope>
    <source>
        <strain evidence="2">Rmic-2018</strain>
    </source>
</reference>